<dbReference type="Gene3D" id="2.40.110.10">
    <property type="entry name" value="Butyryl-CoA Dehydrogenase, subunit A, domain 2"/>
    <property type="match status" value="1"/>
</dbReference>
<evidence type="ECO:0000259" key="9">
    <source>
        <dbReference type="Pfam" id="PF02771"/>
    </source>
</evidence>
<evidence type="ECO:0000259" key="8">
    <source>
        <dbReference type="Pfam" id="PF02770"/>
    </source>
</evidence>
<dbReference type="PANTHER" id="PTHR43292">
    <property type="entry name" value="ACYL-COA DEHYDROGENASE"/>
    <property type="match status" value="1"/>
</dbReference>
<dbReference type="Gene3D" id="1.20.140.10">
    <property type="entry name" value="Butyryl-CoA Dehydrogenase, subunit A, domain 3"/>
    <property type="match status" value="1"/>
</dbReference>
<keyword evidence="11" id="KW-1185">Reference proteome</keyword>
<evidence type="ECO:0000256" key="6">
    <source>
        <dbReference type="RuleBase" id="RU362125"/>
    </source>
</evidence>
<proteinExistence type="inferred from homology"/>
<dbReference type="SUPFAM" id="SSF56645">
    <property type="entry name" value="Acyl-CoA dehydrogenase NM domain-like"/>
    <property type="match status" value="1"/>
</dbReference>
<evidence type="ECO:0000313" key="10">
    <source>
        <dbReference type="EMBL" id="TVZ02296.1"/>
    </source>
</evidence>
<dbReference type="Proteomes" id="UP000460272">
    <property type="component" value="Unassembled WGS sequence"/>
</dbReference>
<dbReference type="PANTHER" id="PTHR43292:SF4">
    <property type="entry name" value="ACYL-COA DEHYDROGENASE FADE34"/>
    <property type="match status" value="1"/>
</dbReference>
<dbReference type="FunFam" id="2.40.110.10:FF:000011">
    <property type="entry name" value="Acyl-CoA dehydrogenase FadE34"/>
    <property type="match status" value="1"/>
</dbReference>
<dbReference type="GO" id="GO:0016627">
    <property type="term" value="F:oxidoreductase activity, acting on the CH-CH group of donors"/>
    <property type="evidence" value="ECO:0007669"/>
    <property type="project" value="InterPro"/>
</dbReference>
<dbReference type="GO" id="GO:0005886">
    <property type="term" value="C:plasma membrane"/>
    <property type="evidence" value="ECO:0007669"/>
    <property type="project" value="TreeGrafter"/>
</dbReference>
<dbReference type="Pfam" id="PF02771">
    <property type="entry name" value="Acyl-CoA_dh_N"/>
    <property type="match status" value="1"/>
</dbReference>
<dbReference type="InterPro" id="IPR036250">
    <property type="entry name" value="AcylCo_DH-like_C"/>
</dbReference>
<comment type="cofactor">
    <cofactor evidence="1 6">
        <name>FAD</name>
        <dbReference type="ChEBI" id="CHEBI:57692"/>
    </cofactor>
</comment>
<feature type="domain" description="Acyl-CoA dehydrogenase/oxidase N-terminal" evidence="9">
    <location>
        <begin position="16"/>
        <end position="126"/>
    </location>
</feature>
<evidence type="ECO:0000259" key="7">
    <source>
        <dbReference type="Pfam" id="PF00441"/>
    </source>
</evidence>
<keyword evidence="5 6" id="KW-0560">Oxidoreductase</keyword>
<dbReference type="InterPro" id="IPR052161">
    <property type="entry name" value="Mycobact_Acyl-CoA_DH"/>
</dbReference>
<dbReference type="EMBL" id="RPFW01000005">
    <property type="protein sequence ID" value="TVZ02296.1"/>
    <property type="molecule type" value="Genomic_DNA"/>
</dbReference>
<dbReference type="OrthoDB" id="3778631at2"/>
<dbReference type="AlphaFoldDB" id="A0A6P2BVN5"/>
<dbReference type="Pfam" id="PF02770">
    <property type="entry name" value="Acyl-CoA_dh_M"/>
    <property type="match status" value="1"/>
</dbReference>
<protein>
    <submittedName>
        <fullName evidence="10">Acyl-CoA dehydrogenase</fullName>
    </submittedName>
</protein>
<evidence type="ECO:0000256" key="4">
    <source>
        <dbReference type="ARBA" id="ARBA00022827"/>
    </source>
</evidence>
<evidence type="ECO:0000256" key="2">
    <source>
        <dbReference type="ARBA" id="ARBA00009347"/>
    </source>
</evidence>
<evidence type="ECO:0000313" key="11">
    <source>
        <dbReference type="Proteomes" id="UP000460272"/>
    </source>
</evidence>
<dbReference type="Pfam" id="PF00441">
    <property type="entry name" value="Acyl-CoA_dh_1"/>
    <property type="match status" value="1"/>
</dbReference>
<dbReference type="InterPro" id="IPR009100">
    <property type="entry name" value="AcylCoA_DH/oxidase_NM_dom_sf"/>
</dbReference>
<feature type="domain" description="Acyl-CoA oxidase/dehydrogenase middle" evidence="8">
    <location>
        <begin position="130"/>
        <end position="228"/>
    </location>
</feature>
<reference evidence="10 11" key="1">
    <citation type="submission" date="2018-11" db="EMBL/GenBank/DDBJ databases">
        <title>Trebonia kvetii gen.nov., sp.nov., a novel acidophilic actinobacterium, and proposal of the new actinobacterial family Treboniaceae fam. nov.</title>
        <authorList>
            <person name="Rapoport D."/>
            <person name="Sagova-Mareckova M."/>
            <person name="Sedlacek I."/>
            <person name="Provaznik J."/>
            <person name="Kralova S."/>
            <person name="Pavlinic D."/>
            <person name="Benes V."/>
            <person name="Kopecky J."/>
        </authorList>
    </citation>
    <scope>NUCLEOTIDE SEQUENCE [LARGE SCALE GENOMIC DNA]</scope>
    <source>
        <strain evidence="10 11">15Tr583</strain>
    </source>
</reference>
<keyword evidence="3 6" id="KW-0285">Flavoprotein</keyword>
<dbReference type="InterPro" id="IPR013786">
    <property type="entry name" value="AcylCoA_DH/ox_N"/>
</dbReference>
<sequence>MDLWNLEAVTLPPALHTLRREVRAFLAEETAAGRLAPHCDQWLAGWDPEFSRRLGARGWIGMAFPVRYGGSAAGALARFVVTEELLAASAPVAAHWIADRQSGPALLRFGTEEQQGAFLPGIARGECFFAIGMSEPDTGSDLASVRTTGRRVDGGWRLSGTKIWTSGAHAAHAMIALARTEPLAASPDGRHAGLTQFIIGLPDSNVHIRPIRLLTGEHHFNEVVLDDVFVPDSRVLGEPGAGWRQVTSELAMERSGPERILSTFPLLSAAVDYLAAADGDRGSAARIGALAARLWALRQLSLAVAGRLEAGAAPEVEAAVVKDLGTRFESAVTETVRLLVQLEPDLGASDPLPRLLAEAILHGPGFTVRGGTNEILRGVVARALGVR</sequence>
<dbReference type="InterPro" id="IPR046373">
    <property type="entry name" value="Acyl-CoA_Oxase/DH_mid-dom_sf"/>
</dbReference>
<comment type="caution">
    <text evidence="10">The sequence shown here is derived from an EMBL/GenBank/DDBJ whole genome shotgun (WGS) entry which is preliminary data.</text>
</comment>
<feature type="domain" description="Acyl-CoA dehydrogenase/oxidase C-terminal" evidence="7">
    <location>
        <begin position="241"/>
        <end position="384"/>
    </location>
</feature>
<organism evidence="10 11">
    <name type="scientific">Trebonia kvetii</name>
    <dbReference type="NCBI Taxonomy" id="2480626"/>
    <lineage>
        <taxon>Bacteria</taxon>
        <taxon>Bacillati</taxon>
        <taxon>Actinomycetota</taxon>
        <taxon>Actinomycetes</taxon>
        <taxon>Streptosporangiales</taxon>
        <taxon>Treboniaceae</taxon>
        <taxon>Trebonia</taxon>
    </lineage>
</organism>
<accession>A0A6P2BVN5</accession>
<dbReference type="InterPro" id="IPR009075">
    <property type="entry name" value="AcylCo_DH/oxidase_C"/>
</dbReference>
<evidence type="ECO:0000256" key="1">
    <source>
        <dbReference type="ARBA" id="ARBA00001974"/>
    </source>
</evidence>
<name>A0A6P2BVN5_9ACTN</name>
<keyword evidence="4 6" id="KW-0274">FAD</keyword>
<dbReference type="GO" id="GO:0050660">
    <property type="term" value="F:flavin adenine dinucleotide binding"/>
    <property type="evidence" value="ECO:0007669"/>
    <property type="project" value="InterPro"/>
</dbReference>
<dbReference type="RefSeq" id="WP_145857159.1">
    <property type="nucleotide sequence ID" value="NZ_RPFW01000005.1"/>
</dbReference>
<comment type="similarity">
    <text evidence="2 6">Belongs to the acyl-CoA dehydrogenase family.</text>
</comment>
<dbReference type="InterPro" id="IPR006091">
    <property type="entry name" value="Acyl-CoA_Oxase/DH_mid-dom"/>
</dbReference>
<evidence type="ECO:0000256" key="3">
    <source>
        <dbReference type="ARBA" id="ARBA00022630"/>
    </source>
</evidence>
<evidence type="ECO:0000256" key="5">
    <source>
        <dbReference type="ARBA" id="ARBA00023002"/>
    </source>
</evidence>
<dbReference type="Gene3D" id="1.10.540.10">
    <property type="entry name" value="Acyl-CoA dehydrogenase/oxidase, N-terminal domain"/>
    <property type="match status" value="1"/>
</dbReference>
<dbReference type="SUPFAM" id="SSF47203">
    <property type="entry name" value="Acyl-CoA dehydrogenase C-terminal domain-like"/>
    <property type="match status" value="1"/>
</dbReference>
<gene>
    <name evidence="10" type="ORF">EAS64_26125</name>
</gene>
<dbReference type="InterPro" id="IPR037069">
    <property type="entry name" value="AcylCoA_DH/ox_N_sf"/>
</dbReference>